<protein>
    <recommendedName>
        <fullName evidence="5">Glycosyl transferase family 51 domain-containing protein</fullName>
    </recommendedName>
</protein>
<evidence type="ECO:0000256" key="2">
    <source>
        <dbReference type="ARBA" id="ARBA00022679"/>
    </source>
</evidence>
<dbReference type="GO" id="GO:0008955">
    <property type="term" value="F:peptidoglycan glycosyltransferase activity"/>
    <property type="evidence" value="ECO:0007669"/>
    <property type="project" value="TreeGrafter"/>
</dbReference>
<reference evidence="6 7" key="1">
    <citation type="submission" date="2020-01" db="EMBL/GenBank/DDBJ databases">
        <title>The draft genome sequence of Corallococcus exiguus DSM 14696.</title>
        <authorList>
            <person name="Zhang X."/>
            <person name="Zhu H."/>
        </authorList>
    </citation>
    <scope>NUCLEOTIDE SEQUENCE [LARGE SCALE GENOMIC DNA]</scope>
    <source>
        <strain evidence="6 7">DSM 14696</strain>
    </source>
</reference>
<feature type="domain" description="Glycosyl transferase family 51" evidence="5">
    <location>
        <begin position="68"/>
        <end position="232"/>
    </location>
</feature>
<keyword evidence="2" id="KW-0808">Transferase</keyword>
<feature type="chain" id="PRO_5031089843" description="Glycosyl transferase family 51 domain-containing protein" evidence="4">
    <location>
        <begin position="33"/>
        <end position="321"/>
    </location>
</feature>
<dbReference type="RefSeq" id="WP_161662737.1">
    <property type="nucleotide sequence ID" value="NZ_CBCSLE010000007.1"/>
</dbReference>
<accession>A0A7X5BQM7</accession>
<comment type="pathway">
    <text evidence="1">Cell wall biogenesis; peptidoglycan biosynthesis.</text>
</comment>
<feature type="signal peptide" evidence="4">
    <location>
        <begin position="1"/>
        <end position="32"/>
    </location>
</feature>
<evidence type="ECO:0000256" key="1">
    <source>
        <dbReference type="ARBA" id="ARBA00004752"/>
    </source>
</evidence>
<proteinExistence type="predicted"/>
<dbReference type="AlphaFoldDB" id="A0A7X5BQM7"/>
<keyword evidence="7" id="KW-1185">Reference proteome</keyword>
<evidence type="ECO:0000256" key="4">
    <source>
        <dbReference type="SAM" id="SignalP"/>
    </source>
</evidence>
<dbReference type="InterPro" id="IPR023346">
    <property type="entry name" value="Lysozyme-like_dom_sf"/>
</dbReference>
<sequence length="321" mass="35018">MTPPRPRWRTWLARSALVLGLGGLGMAGAALADALTEAPSTARIAGLAEQAPRQTSYMQRAVVEGRLGAEHSLDWVGLAEVSPRVLCAVVMAEDPLFFRHRGFNHSLMLSALVSRLAGRTVGSSTLSQQLARNLYLGPEQTVSRKLREAVIAARLEQTLGKRRILELYVNVVEWGPGVWGLAQASEHYWGKPPDHLTVFEAVFLASLLPAPSRPLADTHLERSAFIQRIVLDVLHGATVINADEWLLSHQRLEGIYRALHAGRPVREALALPVEQALALPPGPTRSKPDMSSLKPSPPVAEHQLLAEQCGLDRAEAHFGPF</sequence>
<dbReference type="PANTHER" id="PTHR32282:SF33">
    <property type="entry name" value="PEPTIDOGLYCAN GLYCOSYLTRANSFERASE"/>
    <property type="match status" value="1"/>
</dbReference>
<dbReference type="Pfam" id="PF00912">
    <property type="entry name" value="Transgly"/>
    <property type="match status" value="1"/>
</dbReference>
<dbReference type="InterPro" id="IPR001264">
    <property type="entry name" value="Glyco_trans_51"/>
</dbReference>
<feature type="region of interest" description="Disordered" evidence="3">
    <location>
        <begin position="279"/>
        <end position="298"/>
    </location>
</feature>
<dbReference type="SUPFAM" id="SSF53955">
    <property type="entry name" value="Lysozyme-like"/>
    <property type="match status" value="1"/>
</dbReference>
<dbReference type="PANTHER" id="PTHR32282">
    <property type="entry name" value="BINDING PROTEIN TRANSPEPTIDASE, PUTATIVE-RELATED"/>
    <property type="match status" value="1"/>
</dbReference>
<dbReference type="Proteomes" id="UP000537825">
    <property type="component" value="Unassembled WGS sequence"/>
</dbReference>
<evidence type="ECO:0000313" key="6">
    <source>
        <dbReference type="EMBL" id="NBC40005.1"/>
    </source>
</evidence>
<dbReference type="InterPro" id="IPR050396">
    <property type="entry name" value="Glycosyltr_51/Transpeptidase"/>
</dbReference>
<dbReference type="Gene3D" id="1.10.3810.10">
    <property type="entry name" value="Biosynthetic peptidoglycan transglycosylase-like"/>
    <property type="match status" value="1"/>
</dbReference>
<evidence type="ECO:0000259" key="5">
    <source>
        <dbReference type="Pfam" id="PF00912"/>
    </source>
</evidence>
<evidence type="ECO:0000313" key="7">
    <source>
        <dbReference type="Proteomes" id="UP000537825"/>
    </source>
</evidence>
<name>A0A7X5BQM7_9BACT</name>
<dbReference type="EMBL" id="JAAAPK010000002">
    <property type="protein sequence ID" value="NBC40005.1"/>
    <property type="molecule type" value="Genomic_DNA"/>
</dbReference>
<gene>
    <name evidence="6" type="ORF">GTZ93_09185</name>
</gene>
<dbReference type="InterPro" id="IPR036950">
    <property type="entry name" value="PBP_transglycosylase"/>
</dbReference>
<organism evidence="6 7">
    <name type="scientific">Corallococcus exiguus</name>
    <dbReference type="NCBI Taxonomy" id="83462"/>
    <lineage>
        <taxon>Bacteria</taxon>
        <taxon>Pseudomonadati</taxon>
        <taxon>Myxococcota</taxon>
        <taxon>Myxococcia</taxon>
        <taxon>Myxococcales</taxon>
        <taxon>Cystobacterineae</taxon>
        <taxon>Myxococcaceae</taxon>
        <taxon>Corallococcus</taxon>
    </lineage>
</organism>
<comment type="caution">
    <text evidence="6">The sequence shown here is derived from an EMBL/GenBank/DDBJ whole genome shotgun (WGS) entry which is preliminary data.</text>
</comment>
<evidence type="ECO:0000256" key="3">
    <source>
        <dbReference type="SAM" id="MobiDB-lite"/>
    </source>
</evidence>
<keyword evidence="4" id="KW-0732">Signal</keyword>